<dbReference type="EMBL" id="WEGI01000001">
    <property type="protein sequence ID" value="MQY24783.1"/>
    <property type="molecule type" value="Genomic_DNA"/>
</dbReference>
<accession>A0A7K0DG40</accession>
<name>A0A7K0DG40_9NOCA</name>
<feature type="coiled-coil region" evidence="1">
    <location>
        <begin position="299"/>
        <end position="333"/>
    </location>
</feature>
<gene>
    <name evidence="2" type="ORF">NRB56_03360</name>
</gene>
<evidence type="ECO:0000256" key="1">
    <source>
        <dbReference type="SAM" id="Coils"/>
    </source>
</evidence>
<evidence type="ECO:0000313" key="3">
    <source>
        <dbReference type="Proteomes" id="UP000431401"/>
    </source>
</evidence>
<keyword evidence="1" id="KW-0175">Coiled coil</keyword>
<dbReference type="Proteomes" id="UP000431401">
    <property type="component" value="Unassembled WGS sequence"/>
</dbReference>
<dbReference type="RefSeq" id="WP_153338670.1">
    <property type="nucleotide sequence ID" value="NZ_WEGI01000001.1"/>
</dbReference>
<feature type="coiled-coil region" evidence="1">
    <location>
        <begin position="208"/>
        <end position="263"/>
    </location>
</feature>
<evidence type="ECO:0000313" key="2">
    <source>
        <dbReference type="EMBL" id="MQY24783.1"/>
    </source>
</evidence>
<sequence>MNALTVAEIDTELASRGREIDAVTATLLELDRHPGLTLLRGFAPTGTTAQRWAPVQRQLDLMWTDFGRVQAIVEEARAIRARRHRPTDAERAELTRLLRDRPHEVSRTPIPMAQRTLTGPGERVLFVGIADTLDRMRRTFPAIAEFLDSVDARNSRVLTGLAPVQAGLDRLGGGTAELTAVATAVAELLSRSATDPLSLSPTEVDQRIAALAERVRREDEALAELRTLLADWPAAIAETRGRLDALRAAADRAERVRAEAEEKILTAALPRHPDPGLAPAADLNVLAAGAATATTAATLLELRRRIEAAAGAVAAAEELAQGLLDRRAELRGRLGAYQAKAARLGVGEDRDVLACHRIAGGLLARRPCDLAALTRAVTDYQQIVAEKSGRRG</sequence>
<dbReference type="OrthoDB" id="3375894at2"/>
<protein>
    <submittedName>
        <fullName evidence="2">Uncharacterized protein</fullName>
    </submittedName>
</protein>
<dbReference type="AlphaFoldDB" id="A0A7K0DG40"/>
<proteinExistence type="predicted"/>
<reference evidence="2 3" key="1">
    <citation type="submission" date="2019-10" db="EMBL/GenBank/DDBJ databases">
        <title>Nocardia macrotermitis sp. nov. and Nocardia aurantia sp. nov., isolated from the gut of fungus growing-termite Macrotermes natalensis.</title>
        <authorList>
            <person name="Benndorf R."/>
            <person name="Schwitalla J."/>
            <person name="Martin K."/>
            <person name="De Beer W."/>
            <person name="Kaster A.-K."/>
            <person name="Vollmers J."/>
            <person name="Poulsen M."/>
            <person name="Beemelmanns C."/>
        </authorList>
    </citation>
    <scope>NUCLEOTIDE SEQUENCE [LARGE SCALE GENOMIC DNA]</scope>
    <source>
        <strain evidence="2 3">RB56</strain>
    </source>
</reference>
<keyword evidence="3" id="KW-1185">Reference proteome</keyword>
<comment type="caution">
    <text evidence="2">The sequence shown here is derived from an EMBL/GenBank/DDBJ whole genome shotgun (WGS) entry which is preliminary data.</text>
</comment>
<organism evidence="2 3">
    <name type="scientific">Nocardia aurantia</name>
    <dbReference type="NCBI Taxonomy" id="2585199"/>
    <lineage>
        <taxon>Bacteria</taxon>
        <taxon>Bacillati</taxon>
        <taxon>Actinomycetota</taxon>
        <taxon>Actinomycetes</taxon>
        <taxon>Mycobacteriales</taxon>
        <taxon>Nocardiaceae</taxon>
        <taxon>Nocardia</taxon>
    </lineage>
</organism>